<dbReference type="PANTHER" id="PTHR43135">
    <property type="entry name" value="ALPHA-D-RIBOSE 1-METHYLPHOSPHONATE 5-TRIPHOSPHATE DIPHOSPHATASE"/>
    <property type="match status" value="1"/>
</dbReference>
<dbReference type="Proteomes" id="UP000546126">
    <property type="component" value="Unassembled WGS sequence"/>
</dbReference>
<gene>
    <name evidence="2" type="ORF">HT134_34865</name>
</gene>
<dbReference type="InterPro" id="IPR006680">
    <property type="entry name" value="Amidohydro-rel"/>
</dbReference>
<dbReference type="Gene3D" id="3.20.20.140">
    <property type="entry name" value="Metal-dependent hydrolases"/>
    <property type="match status" value="1"/>
</dbReference>
<dbReference type="EMBL" id="JABWGO010000011">
    <property type="protein sequence ID" value="NUW45267.1"/>
    <property type="molecule type" value="Genomic_DNA"/>
</dbReference>
<dbReference type="PANTHER" id="PTHR43135:SF3">
    <property type="entry name" value="ALPHA-D-RIBOSE 1-METHYLPHOSPHONATE 5-TRIPHOSPHATE DIPHOSPHATASE"/>
    <property type="match status" value="1"/>
</dbReference>
<evidence type="ECO:0000259" key="1">
    <source>
        <dbReference type="Pfam" id="PF01979"/>
    </source>
</evidence>
<feature type="domain" description="Amidohydrolase-related" evidence="1">
    <location>
        <begin position="42"/>
        <end position="389"/>
    </location>
</feature>
<comment type="caution">
    <text evidence="2">The sequence shown here is derived from an EMBL/GenBank/DDBJ whole genome shotgun (WGS) entry which is preliminary data.</text>
</comment>
<keyword evidence="2" id="KW-0378">Hydrolase</keyword>
<sequence length="398" mass="42529">MRLDGILLWDGTEARGPVDLTWEPDRIGEIRPAEVRHDDLCVIPGLVDTHVHLVGYAGPLRPPPDFATWPLVTTRDEQVLHGLAHAQRAMRNGVTTLRDLAGDEAQIALRRAFDAGVLPGPRVQVHGVVGMTAGHNDLFVPPAFPQRKPTADGPDDCRKLVRTWARAGMDGIKLTTSGGVLSIGDKNAWRNYTREEIRAVVDEAHALGMLVASHAHSEDGIRVAAEEGVDSIEHGTLMSRDLAETLAARRTPVAPTLLINEAIATGRVPVTPEAMAKAAELVARRDVLLAEAARLGVRFVLGTDANGHHVQFGDQLAEVVRMTEVLGMDAEAALRAATSDAADAIGAPVGRIAPGLGADLVVLRGRPWERIQDLATENIVAVVSRGRLVAGALPTVRS</sequence>
<dbReference type="RefSeq" id="WP_175604736.1">
    <property type="nucleotide sequence ID" value="NZ_JABWGO010000011.1"/>
</dbReference>
<proteinExistence type="predicted"/>
<reference evidence="2 3" key="1">
    <citation type="submission" date="2020-06" db="EMBL/GenBank/DDBJ databases">
        <authorList>
            <person name="Chanama M."/>
        </authorList>
    </citation>
    <scope>NUCLEOTIDE SEQUENCE [LARGE SCALE GENOMIC DNA]</scope>
    <source>
        <strain evidence="2 3">TBRC6557</strain>
    </source>
</reference>
<keyword evidence="3" id="KW-1185">Reference proteome</keyword>
<organism evidence="2 3">
    <name type="scientific">Nonomuraea rhodomycinica</name>
    <dbReference type="NCBI Taxonomy" id="1712872"/>
    <lineage>
        <taxon>Bacteria</taxon>
        <taxon>Bacillati</taxon>
        <taxon>Actinomycetota</taxon>
        <taxon>Actinomycetes</taxon>
        <taxon>Streptosporangiales</taxon>
        <taxon>Streptosporangiaceae</taxon>
        <taxon>Nonomuraea</taxon>
    </lineage>
</organism>
<evidence type="ECO:0000313" key="3">
    <source>
        <dbReference type="Proteomes" id="UP000546126"/>
    </source>
</evidence>
<dbReference type="SUPFAM" id="SSF51556">
    <property type="entry name" value="Metallo-dependent hydrolases"/>
    <property type="match status" value="1"/>
</dbReference>
<dbReference type="Gene3D" id="2.30.40.10">
    <property type="entry name" value="Urease, subunit C, domain 1"/>
    <property type="match status" value="1"/>
</dbReference>
<dbReference type="GO" id="GO:0016810">
    <property type="term" value="F:hydrolase activity, acting on carbon-nitrogen (but not peptide) bonds"/>
    <property type="evidence" value="ECO:0007669"/>
    <property type="project" value="InterPro"/>
</dbReference>
<dbReference type="SUPFAM" id="SSF51338">
    <property type="entry name" value="Composite domain of metallo-dependent hydrolases"/>
    <property type="match status" value="1"/>
</dbReference>
<dbReference type="InterPro" id="IPR011059">
    <property type="entry name" value="Metal-dep_hydrolase_composite"/>
</dbReference>
<evidence type="ECO:0000313" key="2">
    <source>
        <dbReference type="EMBL" id="NUW45267.1"/>
    </source>
</evidence>
<protein>
    <submittedName>
        <fullName evidence="2">Amidohydrolase family protein</fullName>
    </submittedName>
</protein>
<dbReference type="Pfam" id="PF01979">
    <property type="entry name" value="Amidohydro_1"/>
    <property type="match status" value="1"/>
</dbReference>
<dbReference type="InterPro" id="IPR051781">
    <property type="entry name" value="Metallo-dep_Hydrolase"/>
</dbReference>
<dbReference type="InterPro" id="IPR032466">
    <property type="entry name" value="Metal_Hydrolase"/>
</dbReference>
<name>A0A7Y6IVQ2_9ACTN</name>
<accession>A0A7Y6IVQ2</accession>
<dbReference type="AlphaFoldDB" id="A0A7Y6IVQ2"/>